<keyword evidence="1 5" id="KW-0597">Phosphoprotein</keyword>
<keyword evidence="3" id="KW-0238">DNA-binding</keyword>
<sequence>MLIVDDHPVVRHGLSHLIDATPGLTVCGKVSNLADALDAIRNLRPAIAVVDINLGEGGNGLEVIKQAVAENVSTKMLVSSMHDDLIYADRALQAGAMGYVNKDEGTDQLIEAIRQILSGRIYLSGPMTDRMLQRTRRHGGKIGDSPTGILSDREREVFALIGKGQTTKQIAEQLHLSPKTIESHREHIMTKLDLEHSNQLIRHAVQWVLEYD</sequence>
<evidence type="ECO:0000256" key="3">
    <source>
        <dbReference type="ARBA" id="ARBA00023125"/>
    </source>
</evidence>
<keyword evidence="4" id="KW-0804">Transcription</keyword>
<name>A0ABV4UB65_9BACT</name>
<comment type="caution">
    <text evidence="8">The sequence shown here is derived from an EMBL/GenBank/DDBJ whole genome shotgun (WGS) entry which is preliminary data.</text>
</comment>
<dbReference type="InterPro" id="IPR011006">
    <property type="entry name" value="CheY-like_superfamily"/>
</dbReference>
<organism evidence="8 9">
    <name type="scientific">Natronomicrosphaera hydrolytica</name>
    <dbReference type="NCBI Taxonomy" id="3242702"/>
    <lineage>
        <taxon>Bacteria</taxon>
        <taxon>Pseudomonadati</taxon>
        <taxon>Planctomycetota</taxon>
        <taxon>Phycisphaerae</taxon>
        <taxon>Phycisphaerales</taxon>
        <taxon>Phycisphaeraceae</taxon>
        <taxon>Natronomicrosphaera</taxon>
    </lineage>
</organism>
<keyword evidence="9" id="KW-1185">Reference proteome</keyword>
<dbReference type="PROSITE" id="PS50110">
    <property type="entry name" value="RESPONSE_REGULATORY"/>
    <property type="match status" value="1"/>
</dbReference>
<dbReference type="PRINTS" id="PR00038">
    <property type="entry name" value="HTHLUXR"/>
</dbReference>
<evidence type="ECO:0000313" key="9">
    <source>
        <dbReference type="Proteomes" id="UP001575105"/>
    </source>
</evidence>
<accession>A0ABV4UB65</accession>
<dbReference type="InterPro" id="IPR001789">
    <property type="entry name" value="Sig_transdc_resp-reg_receiver"/>
</dbReference>
<dbReference type="SUPFAM" id="SSF52172">
    <property type="entry name" value="CheY-like"/>
    <property type="match status" value="1"/>
</dbReference>
<dbReference type="CDD" id="cd17535">
    <property type="entry name" value="REC_NarL-like"/>
    <property type="match status" value="1"/>
</dbReference>
<dbReference type="SMART" id="SM00448">
    <property type="entry name" value="REC"/>
    <property type="match status" value="1"/>
</dbReference>
<dbReference type="PANTHER" id="PTHR43214:SF41">
    <property type="entry name" value="NITRATE_NITRITE RESPONSE REGULATOR PROTEIN NARP"/>
    <property type="match status" value="1"/>
</dbReference>
<dbReference type="PANTHER" id="PTHR43214">
    <property type="entry name" value="TWO-COMPONENT RESPONSE REGULATOR"/>
    <property type="match status" value="1"/>
</dbReference>
<dbReference type="RefSeq" id="WP_425347284.1">
    <property type="nucleotide sequence ID" value="NZ_JBGUBD010000019.1"/>
</dbReference>
<evidence type="ECO:0000256" key="1">
    <source>
        <dbReference type="ARBA" id="ARBA00022553"/>
    </source>
</evidence>
<evidence type="ECO:0000259" key="6">
    <source>
        <dbReference type="PROSITE" id="PS50043"/>
    </source>
</evidence>
<evidence type="ECO:0000313" key="8">
    <source>
        <dbReference type="EMBL" id="MFA9480363.1"/>
    </source>
</evidence>
<gene>
    <name evidence="8" type="ORF">ACERK3_18995</name>
</gene>
<feature type="domain" description="HTH luxR-type" evidence="6">
    <location>
        <begin position="143"/>
        <end position="208"/>
    </location>
</feature>
<feature type="modified residue" description="4-aspartylphosphate" evidence="5">
    <location>
        <position position="51"/>
    </location>
</feature>
<reference evidence="8 9" key="1">
    <citation type="submission" date="2024-08" db="EMBL/GenBank/DDBJ databases">
        <title>Whole-genome sequencing of halo(alkali)philic microorganisms from hypersaline lakes.</title>
        <authorList>
            <person name="Sorokin D.Y."/>
            <person name="Merkel A.Y."/>
            <person name="Messina E."/>
            <person name="Yakimov M."/>
        </authorList>
    </citation>
    <scope>NUCLEOTIDE SEQUENCE [LARGE SCALE GENOMIC DNA]</scope>
    <source>
        <strain evidence="8 9">AB-hyl4</strain>
    </source>
</reference>
<dbReference type="InterPro" id="IPR016032">
    <property type="entry name" value="Sig_transdc_resp-reg_C-effctor"/>
</dbReference>
<dbReference type="PROSITE" id="PS50043">
    <property type="entry name" value="HTH_LUXR_2"/>
    <property type="match status" value="1"/>
</dbReference>
<dbReference type="SUPFAM" id="SSF46894">
    <property type="entry name" value="C-terminal effector domain of the bipartite response regulators"/>
    <property type="match status" value="1"/>
</dbReference>
<dbReference type="Proteomes" id="UP001575105">
    <property type="component" value="Unassembled WGS sequence"/>
</dbReference>
<dbReference type="InterPro" id="IPR000792">
    <property type="entry name" value="Tscrpt_reg_LuxR_C"/>
</dbReference>
<proteinExistence type="predicted"/>
<protein>
    <submittedName>
        <fullName evidence="8">Response regulator</fullName>
    </submittedName>
</protein>
<dbReference type="InterPro" id="IPR039420">
    <property type="entry name" value="WalR-like"/>
</dbReference>
<dbReference type="Pfam" id="PF00072">
    <property type="entry name" value="Response_reg"/>
    <property type="match status" value="1"/>
</dbReference>
<dbReference type="PROSITE" id="PS00622">
    <property type="entry name" value="HTH_LUXR_1"/>
    <property type="match status" value="1"/>
</dbReference>
<dbReference type="InterPro" id="IPR058245">
    <property type="entry name" value="NreC/VraR/RcsB-like_REC"/>
</dbReference>
<feature type="domain" description="Response regulatory" evidence="7">
    <location>
        <begin position="1"/>
        <end position="117"/>
    </location>
</feature>
<dbReference type="Pfam" id="PF00196">
    <property type="entry name" value="GerE"/>
    <property type="match status" value="1"/>
</dbReference>
<evidence type="ECO:0000256" key="2">
    <source>
        <dbReference type="ARBA" id="ARBA00023015"/>
    </source>
</evidence>
<evidence type="ECO:0000256" key="5">
    <source>
        <dbReference type="PROSITE-ProRule" id="PRU00169"/>
    </source>
</evidence>
<dbReference type="Gene3D" id="3.40.50.2300">
    <property type="match status" value="1"/>
</dbReference>
<dbReference type="SMART" id="SM00421">
    <property type="entry name" value="HTH_LUXR"/>
    <property type="match status" value="1"/>
</dbReference>
<evidence type="ECO:0000256" key="4">
    <source>
        <dbReference type="ARBA" id="ARBA00023163"/>
    </source>
</evidence>
<dbReference type="EMBL" id="JBGUBD010000019">
    <property type="protein sequence ID" value="MFA9480363.1"/>
    <property type="molecule type" value="Genomic_DNA"/>
</dbReference>
<evidence type="ECO:0000259" key="7">
    <source>
        <dbReference type="PROSITE" id="PS50110"/>
    </source>
</evidence>
<keyword evidence="2" id="KW-0805">Transcription regulation</keyword>
<dbReference type="CDD" id="cd06170">
    <property type="entry name" value="LuxR_C_like"/>
    <property type="match status" value="1"/>
</dbReference>